<name>A0A7J5G7W1_PHOVU</name>
<evidence type="ECO:0000313" key="3">
    <source>
        <dbReference type="Proteomes" id="UP000470332"/>
    </source>
</evidence>
<proteinExistence type="predicted"/>
<organism evidence="2 3">
    <name type="scientific">Phocaeicola vulgatus</name>
    <name type="common">Bacteroides vulgatus</name>
    <dbReference type="NCBI Taxonomy" id="821"/>
    <lineage>
        <taxon>Bacteria</taxon>
        <taxon>Pseudomonadati</taxon>
        <taxon>Bacteroidota</taxon>
        <taxon>Bacteroidia</taxon>
        <taxon>Bacteroidales</taxon>
        <taxon>Bacteroidaceae</taxon>
        <taxon>Phocaeicola</taxon>
    </lineage>
</organism>
<accession>A0A7J5G7W1</accession>
<gene>
    <name evidence="2" type="ORF">GAS37_06625</name>
</gene>
<dbReference type="Proteomes" id="UP000470332">
    <property type="component" value="Unassembled WGS sequence"/>
</dbReference>
<dbReference type="AlphaFoldDB" id="A0A7J5G7W1"/>
<protein>
    <recommendedName>
        <fullName evidence="4">Transmembrane protein</fullName>
    </recommendedName>
</protein>
<evidence type="ECO:0000313" key="2">
    <source>
        <dbReference type="EMBL" id="KAB3863619.1"/>
    </source>
</evidence>
<keyword evidence="1" id="KW-0472">Membrane</keyword>
<feature type="transmembrane region" description="Helical" evidence="1">
    <location>
        <begin position="7"/>
        <end position="29"/>
    </location>
</feature>
<keyword evidence="1" id="KW-0812">Transmembrane</keyword>
<comment type="caution">
    <text evidence="2">The sequence shown here is derived from an EMBL/GenBank/DDBJ whole genome shotgun (WGS) entry which is preliminary data.</text>
</comment>
<reference evidence="2 3" key="1">
    <citation type="journal article" date="2019" name="Nat. Med.">
        <title>A library of human gut bacterial isolates paired with longitudinal multiomics data enables mechanistic microbiome research.</title>
        <authorList>
            <person name="Poyet M."/>
            <person name="Groussin M."/>
            <person name="Gibbons S.M."/>
            <person name="Avila-Pacheco J."/>
            <person name="Jiang X."/>
            <person name="Kearney S.M."/>
            <person name="Perrotta A.R."/>
            <person name="Berdy B."/>
            <person name="Zhao S."/>
            <person name="Lieberman T.D."/>
            <person name="Swanson P.K."/>
            <person name="Smith M."/>
            <person name="Roesemann S."/>
            <person name="Alexander J.E."/>
            <person name="Rich S.A."/>
            <person name="Livny J."/>
            <person name="Vlamakis H."/>
            <person name="Clish C."/>
            <person name="Bullock K."/>
            <person name="Deik A."/>
            <person name="Scott J."/>
            <person name="Pierce K.A."/>
            <person name="Xavier R.J."/>
            <person name="Alm E.J."/>
        </authorList>
    </citation>
    <scope>NUCLEOTIDE SEQUENCE [LARGE SCALE GENOMIC DNA]</scope>
    <source>
        <strain evidence="2 3">BIOML-A9</strain>
    </source>
</reference>
<keyword evidence="1" id="KW-1133">Transmembrane helix</keyword>
<feature type="transmembrane region" description="Helical" evidence="1">
    <location>
        <begin position="35"/>
        <end position="58"/>
    </location>
</feature>
<evidence type="ECO:0000256" key="1">
    <source>
        <dbReference type="SAM" id="Phobius"/>
    </source>
</evidence>
<dbReference type="EMBL" id="WCXA01000011">
    <property type="protein sequence ID" value="KAB3863619.1"/>
    <property type="molecule type" value="Genomic_DNA"/>
</dbReference>
<sequence length="72" mass="8768">MPFYILLFLYLAPVCLALYWLTRLVVWIIKKVFQLVIWIVKTFFVLLGRLLFGSLFTGRENRQPYRSRQNRQ</sequence>
<evidence type="ECO:0008006" key="4">
    <source>
        <dbReference type="Google" id="ProtNLM"/>
    </source>
</evidence>